<sequence length="162" mass="17673">MGRVTTVLLQGVGYHWDGRDILVDDGINAPWPMSGQALEQVELFDGEGEAVGAFSIDFEHQQWFLAGSSTRGDIVLLDETGTPLAMFGEADLLDQEAFWLAELPPPAEEEVDELVLPGIDEILDETVLAGEVLPAAPADMSLPTNELLDDVVNWLTVYSHHD</sequence>
<evidence type="ECO:0000313" key="2">
    <source>
        <dbReference type="Proteomes" id="UP000242181"/>
    </source>
</evidence>
<evidence type="ECO:0000313" key="1">
    <source>
        <dbReference type="EMBL" id="PSJ36793.1"/>
    </source>
</evidence>
<protein>
    <submittedName>
        <fullName evidence="1">Uncharacterized protein</fullName>
    </submittedName>
</protein>
<dbReference type="Proteomes" id="UP000242181">
    <property type="component" value="Unassembled WGS sequence"/>
</dbReference>
<gene>
    <name evidence="1" type="ORF">C7I36_16380</name>
</gene>
<dbReference type="RefSeq" id="WP_106454752.1">
    <property type="nucleotide sequence ID" value="NZ_PXYH01000033.1"/>
</dbReference>
<dbReference type="OrthoDB" id="5600946at2"/>
<comment type="caution">
    <text evidence="1">The sequence shown here is derived from an EMBL/GenBank/DDBJ whole genome shotgun (WGS) entry which is preliminary data.</text>
</comment>
<name>A0A2P7QFR0_9GAMM</name>
<organism evidence="1 2">
    <name type="scientific">Zobellella taiwanensis</name>
    <dbReference type="NCBI Taxonomy" id="347535"/>
    <lineage>
        <taxon>Bacteria</taxon>
        <taxon>Pseudomonadati</taxon>
        <taxon>Pseudomonadota</taxon>
        <taxon>Gammaproteobacteria</taxon>
        <taxon>Aeromonadales</taxon>
        <taxon>Aeromonadaceae</taxon>
        <taxon>Zobellella</taxon>
    </lineage>
</organism>
<reference evidence="1 2" key="1">
    <citation type="submission" date="2018-03" db="EMBL/GenBank/DDBJ databases">
        <title>The draft genome of Zobellella taiwanensis JCM 13381.</title>
        <authorList>
            <person name="Liu L."/>
            <person name="Li L."/>
            <person name="Wang T."/>
            <person name="Zhang X."/>
            <person name="Liang L."/>
        </authorList>
    </citation>
    <scope>NUCLEOTIDE SEQUENCE [LARGE SCALE GENOMIC DNA]</scope>
    <source>
        <strain evidence="1 2">JCM 13381</strain>
    </source>
</reference>
<keyword evidence="2" id="KW-1185">Reference proteome</keyword>
<accession>A0A2P7QFR0</accession>
<proteinExistence type="predicted"/>
<dbReference type="EMBL" id="PXYH01000033">
    <property type="protein sequence ID" value="PSJ36793.1"/>
    <property type="molecule type" value="Genomic_DNA"/>
</dbReference>
<dbReference type="AlphaFoldDB" id="A0A2P7QFR0"/>